<evidence type="ECO:0000313" key="2">
    <source>
        <dbReference type="EMBL" id="CBZ30310.1"/>
    </source>
</evidence>
<dbReference type="KEGG" id="lmi:LMXM_33_2060"/>
<organism evidence="2 3">
    <name type="scientific">Leishmania mexicana (strain MHOM/GT/2001/U1103)</name>
    <dbReference type="NCBI Taxonomy" id="929439"/>
    <lineage>
        <taxon>Eukaryota</taxon>
        <taxon>Discoba</taxon>
        <taxon>Euglenozoa</taxon>
        <taxon>Kinetoplastea</taxon>
        <taxon>Metakinetoplastina</taxon>
        <taxon>Trypanosomatida</taxon>
        <taxon>Trypanosomatidae</taxon>
        <taxon>Leishmaniinae</taxon>
        <taxon>Leishmania</taxon>
    </lineage>
</organism>
<feature type="region of interest" description="Disordered" evidence="1">
    <location>
        <begin position="1"/>
        <end position="21"/>
    </location>
</feature>
<evidence type="ECO:0000313" key="3">
    <source>
        <dbReference type="Proteomes" id="UP000007259"/>
    </source>
</evidence>
<reference evidence="2 3" key="1">
    <citation type="journal article" date="2011" name="Genome Res.">
        <title>Chromosome and gene copy number variation allow major structural change between species and strains of Leishmania.</title>
        <authorList>
            <person name="Rogers M.B."/>
            <person name="Hilley J.D."/>
            <person name="Dickens N.J."/>
            <person name="Wilkes J."/>
            <person name="Bates P.A."/>
            <person name="Depledge D.P."/>
            <person name="Harris D."/>
            <person name="Her Y."/>
            <person name="Herzyk P."/>
            <person name="Imamura H."/>
            <person name="Otto T.D."/>
            <person name="Sanders M."/>
            <person name="Seeger K."/>
            <person name="Dujardin J.C."/>
            <person name="Berriman M."/>
            <person name="Smith D.F."/>
            <person name="Hertz-Fowler C."/>
            <person name="Mottram J.C."/>
        </authorList>
    </citation>
    <scope>NUCLEOTIDE SEQUENCE [LARGE SCALE GENOMIC DNA]</scope>
    <source>
        <strain evidence="2 3">MHOM/GT/2001/U1103</strain>
    </source>
</reference>
<dbReference type="VEuPathDB" id="TriTrypDB:LmxM.33.2060"/>
<dbReference type="Proteomes" id="UP000007259">
    <property type="component" value="Chromosome 33"/>
</dbReference>
<gene>
    <name evidence="2" type="ORF">LMXM_33_2060</name>
</gene>
<dbReference type="OMA" id="ARREYNP"/>
<dbReference type="EMBL" id="FR799586">
    <property type="protein sequence ID" value="CBZ30310.1"/>
    <property type="molecule type" value="Genomic_DNA"/>
</dbReference>
<dbReference type="AlphaFoldDB" id="E9B4Z1"/>
<dbReference type="RefSeq" id="XP_003878758.1">
    <property type="nucleotide sequence ID" value="XM_003878709.1"/>
</dbReference>
<dbReference type="OrthoDB" id="272254at2759"/>
<protein>
    <submittedName>
        <fullName evidence="2">Uncharacterized protein</fullName>
    </submittedName>
</protein>
<name>E9B4Z1_LEIMU</name>
<proteinExistence type="predicted"/>
<keyword evidence="3" id="KW-1185">Reference proteome</keyword>
<dbReference type="PhylomeDB" id="E9B4Z1"/>
<evidence type="ECO:0000256" key="1">
    <source>
        <dbReference type="SAM" id="MobiDB-lite"/>
    </source>
</evidence>
<accession>E9B4Z1</accession>
<sequence>MSCTQADMPDSQPAPSRAKSRRTCAVYLGSTTFVEIDDDPSTVTLEELCEAFGTPWESGMHVKHRATGRVVATLPFEPMPTLEDVSDVLIKADSTTVTTDAGDLTAPTAYDNAEEDVDSAEEGETTYAVVYDLVTPSAPGDNGDSELAAAVAAAGLSENLSTDADAASDIGETMRKLVELGAADLLTAEPLSVSQSRREYNPPEAPGLLRRIVYPASQYSPYRLDRDPLYDDKLSFYRSSPVTASVVSGTSPTSCAGSHDFGEGGPYTSYLDSYNLSCPMAGSFVRPLAAGKAAIVMPLSDDEHHRIFGA</sequence>
<dbReference type="GeneID" id="13452365"/>